<dbReference type="PROSITE" id="PS51352">
    <property type="entry name" value="THIOREDOXIN_2"/>
    <property type="match status" value="1"/>
</dbReference>
<keyword evidence="1" id="KW-0732">Signal</keyword>
<reference evidence="3 4" key="1">
    <citation type="submission" date="2018-08" db="EMBL/GenBank/DDBJ databases">
        <title>Genomic Encyclopedia of Archaeal and Bacterial Type Strains, Phase II (KMG-II): from individual species to whole genera.</title>
        <authorList>
            <person name="Goeker M."/>
        </authorList>
    </citation>
    <scope>NUCLEOTIDE SEQUENCE [LARGE SCALE GENOMIC DNA]</scope>
    <source>
        <strain evidence="3 4">DSM 100880</strain>
    </source>
</reference>
<evidence type="ECO:0000256" key="1">
    <source>
        <dbReference type="ARBA" id="ARBA00022729"/>
    </source>
</evidence>
<dbReference type="PANTHER" id="PTHR15337">
    <property type="entry name" value="ANTERIOR GRADIENT PROTEIN-RELATED"/>
    <property type="match status" value="1"/>
</dbReference>
<keyword evidence="4" id="KW-1185">Reference proteome</keyword>
<dbReference type="Pfam" id="PF13098">
    <property type="entry name" value="Thioredoxin_2"/>
    <property type="match status" value="1"/>
</dbReference>
<dbReference type="OrthoDB" id="120730at2"/>
<organism evidence="3 4">
    <name type="scientific">Flavobacterium aquicola</name>
    <dbReference type="NCBI Taxonomy" id="1682742"/>
    <lineage>
        <taxon>Bacteria</taxon>
        <taxon>Pseudomonadati</taxon>
        <taxon>Bacteroidota</taxon>
        <taxon>Flavobacteriia</taxon>
        <taxon>Flavobacteriales</taxon>
        <taxon>Flavobacteriaceae</taxon>
        <taxon>Flavobacterium</taxon>
    </lineage>
</organism>
<dbReference type="InterPro" id="IPR051099">
    <property type="entry name" value="AGR/TXD"/>
</dbReference>
<dbReference type="EMBL" id="QUNI01000002">
    <property type="protein sequence ID" value="REH01011.1"/>
    <property type="molecule type" value="Genomic_DNA"/>
</dbReference>
<dbReference type="InterPro" id="IPR036249">
    <property type="entry name" value="Thioredoxin-like_sf"/>
</dbReference>
<gene>
    <name evidence="3" type="ORF">C8P67_102266</name>
</gene>
<comment type="caution">
    <text evidence="3">The sequence shown here is derived from an EMBL/GenBank/DDBJ whole genome shotgun (WGS) entry which is preliminary data.</text>
</comment>
<dbReference type="InterPro" id="IPR012336">
    <property type="entry name" value="Thioredoxin-like_fold"/>
</dbReference>
<evidence type="ECO:0000259" key="2">
    <source>
        <dbReference type="PROSITE" id="PS51352"/>
    </source>
</evidence>
<proteinExistence type="predicted"/>
<dbReference type="SUPFAM" id="SSF81901">
    <property type="entry name" value="HCP-like"/>
    <property type="match status" value="1"/>
</dbReference>
<dbReference type="InterPro" id="IPR013766">
    <property type="entry name" value="Thioredoxin_domain"/>
</dbReference>
<evidence type="ECO:0000313" key="3">
    <source>
        <dbReference type="EMBL" id="REH01011.1"/>
    </source>
</evidence>
<name>A0A3E0ETL4_9FLAO</name>
<dbReference type="Gene3D" id="3.40.30.10">
    <property type="entry name" value="Glutaredoxin"/>
    <property type="match status" value="1"/>
</dbReference>
<dbReference type="RefSeq" id="WP_115810579.1">
    <property type="nucleotide sequence ID" value="NZ_QUNI01000002.1"/>
</dbReference>
<sequence>MKAPVKQICIIFLLLLTSVVKGQKTSINFIENDYKLALEQSKASKKPLFIMVYATWCSHCNKMKSTVLKDPAVISFYNSNFINVMMDSETPAGKEFMKKYSIKSFPVFLFLDEKETHLYSTGGEFTTDEFIAEAKKALNPNMQLPYLERKFNEDITNSENCILYLSALRKSVDSDKSDDVTAKYLAAQKDQLITAANWKILAFGVNELNSKGFETIINHQNDFAKVSSTKRVEAKIMSVVKKTLTQNMNYLDSINYSKNRILAKNINIAKVDSLVFKYDLQMYEGIKSWKNYQQTTLESAEKLAWNDYPAINSISKIYIDHITDKEALKKAVAWAKRSVEINNSAESTLLLARLYNKINDKKAAIENARKAKAIIKAMGWDTKDVDQFLKELGTK</sequence>
<dbReference type="PANTHER" id="PTHR15337:SF11">
    <property type="entry name" value="THIOREDOXIN DOMAIN-CONTAINING PROTEIN"/>
    <property type="match status" value="1"/>
</dbReference>
<evidence type="ECO:0000313" key="4">
    <source>
        <dbReference type="Proteomes" id="UP000257136"/>
    </source>
</evidence>
<dbReference type="AlphaFoldDB" id="A0A3E0ETL4"/>
<dbReference type="SUPFAM" id="SSF52833">
    <property type="entry name" value="Thioredoxin-like"/>
    <property type="match status" value="1"/>
</dbReference>
<protein>
    <submittedName>
        <fullName evidence="3">Thioredoxin-like protein</fullName>
    </submittedName>
</protein>
<dbReference type="Proteomes" id="UP000257136">
    <property type="component" value="Unassembled WGS sequence"/>
</dbReference>
<feature type="domain" description="Thioredoxin" evidence="2">
    <location>
        <begin position="3"/>
        <end position="139"/>
    </location>
</feature>
<accession>A0A3E0ETL4</accession>